<keyword evidence="2" id="KW-1185">Reference proteome</keyword>
<comment type="caution">
    <text evidence="1">The sequence shown here is derived from an EMBL/GenBank/DDBJ whole genome shotgun (WGS) entry which is preliminary data.</text>
</comment>
<proteinExistence type="predicted"/>
<dbReference type="EMBL" id="LXQA010211013">
    <property type="protein sequence ID" value="MCI34148.1"/>
    <property type="molecule type" value="Genomic_DNA"/>
</dbReference>
<evidence type="ECO:0000313" key="2">
    <source>
        <dbReference type="Proteomes" id="UP000265520"/>
    </source>
</evidence>
<protein>
    <submittedName>
        <fullName evidence="1">Uncharacterized protein</fullName>
    </submittedName>
</protein>
<organism evidence="1 2">
    <name type="scientific">Trifolium medium</name>
    <dbReference type="NCBI Taxonomy" id="97028"/>
    <lineage>
        <taxon>Eukaryota</taxon>
        <taxon>Viridiplantae</taxon>
        <taxon>Streptophyta</taxon>
        <taxon>Embryophyta</taxon>
        <taxon>Tracheophyta</taxon>
        <taxon>Spermatophyta</taxon>
        <taxon>Magnoliopsida</taxon>
        <taxon>eudicotyledons</taxon>
        <taxon>Gunneridae</taxon>
        <taxon>Pentapetalae</taxon>
        <taxon>rosids</taxon>
        <taxon>fabids</taxon>
        <taxon>Fabales</taxon>
        <taxon>Fabaceae</taxon>
        <taxon>Papilionoideae</taxon>
        <taxon>50 kb inversion clade</taxon>
        <taxon>NPAAA clade</taxon>
        <taxon>Hologalegina</taxon>
        <taxon>IRL clade</taxon>
        <taxon>Trifolieae</taxon>
        <taxon>Trifolium</taxon>
    </lineage>
</organism>
<name>A0A392RBZ1_9FABA</name>
<feature type="non-terminal residue" evidence="1">
    <location>
        <position position="135"/>
    </location>
</feature>
<reference evidence="1 2" key="1">
    <citation type="journal article" date="2018" name="Front. Plant Sci.">
        <title>Red Clover (Trifolium pratense) and Zigzag Clover (T. medium) - A Picture of Genomic Similarities and Differences.</title>
        <authorList>
            <person name="Dluhosova J."/>
            <person name="Istvanek J."/>
            <person name="Nedelnik J."/>
            <person name="Repkova J."/>
        </authorList>
    </citation>
    <scope>NUCLEOTIDE SEQUENCE [LARGE SCALE GENOMIC DNA]</scope>
    <source>
        <strain evidence="2">cv. 10/8</strain>
        <tissue evidence="1">Leaf</tissue>
    </source>
</reference>
<accession>A0A392RBZ1</accession>
<sequence>MVPTLPLFFHAFGLQRSCPKGEKAKGKAPKGAKQEPSKYGWVSFKQKKSLFKMYEESVRGFKERYYAVRQITSKGWKSIVYRGPKKDEDNNVVMGPYGKPVDEDYAQFHFHWNLGHYLISSNEFTFKRTTLSPDE</sequence>
<dbReference type="Proteomes" id="UP000265520">
    <property type="component" value="Unassembled WGS sequence"/>
</dbReference>
<dbReference type="AlphaFoldDB" id="A0A392RBZ1"/>
<evidence type="ECO:0000313" key="1">
    <source>
        <dbReference type="EMBL" id="MCI34148.1"/>
    </source>
</evidence>